<evidence type="ECO:0000313" key="3">
    <source>
        <dbReference type="Proteomes" id="UP001408789"/>
    </source>
</evidence>
<organism evidence="2 3">
    <name type="scientific">Deinandra increscens subsp. villosa</name>
    <dbReference type="NCBI Taxonomy" id="3103831"/>
    <lineage>
        <taxon>Eukaryota</taxon>
        <taxon>Viridiplantae</taxon>
        <taxon>Streptophyta</taxon>
        <taxon>Embryophyta</taxon>
        <taxon>Tracheophyta</taxon>
        <taxon>Spermatophyta</taxon>
        <taxon>Magnoliopsida</taxon>
        <taxon>eudicotyledons</taxon>
        <taxon>Gunneridae</taxon>
        <taxon>Pentapetalae</taxon>
        <taxon>asterids</taxon>
        <taxon>campanulids</taxon>
        <taxon>Asterales</taxon>
        <taxon>Asteraceae</taxon>
        <taxon>Asteroideae</taxon>
        <taxon>Heliantheae alliance</taxon>
        <taxon>Madieae</taxon>
        <taxon>Madiinae</taxon>
        <taxon>Deinandra</taxon>
    </lineage>
</organism>
<gene>
    <name evidence="2" type="ORF">SSX86_027047</name>
</gene>
<comment type="caution">
    <text evidence="2">The sequence shown here is derived from an EMBL/GenBank/DDBJ whole genome shotgun (WGS) entry which is preliminary data.</text>
</comment>
<keyword evidence="1" id="KW-0732">Signal</keyword>
<sequence>MDFNRVFVHVVFSLIFLLSLAISSTCYGAPPPSPPPVNKNHKTSSSLFLISYNKKDDNGRRRRRIMFTNMKKRRYSEKMKNHKVEFDWDDRVFSVMLPKGNVPPSGSSSCHNDYPNSVASLCTFSRYRPKSIGNVNDDP</sequence>
<dbReference type="AlphaFoldDB" id="A0AAP0CG06"/>
<dbReference type="EMBL" id="JBCNJP010000025">
    <property type="protein sequence ID" value="KAK9055960.1"/>
    <property type="molecule type" value="Genomic_DNA"/>
</dbReference>
<reference evidence="2 3" key="1">
    <citation type="submission" date="2024-04" db="EMBL/GenBank/DDBJ databases">
        <title>The reference genome of an endangered Asteraceae, Deinandra increscens subsp. villosa, native to the Central Coast of California.</title>
        <authorList>
            <person name="Guilliams M."/>
            <person name="Hasenstab-Lehman K."/>
            <person name="Meyer R."/>
            <person name="Mcevoy S."/>
        </authorList>
    </citation>
    <scope>NUCLEOTIDE SEQUENCE [LARGE SCALE GENOMIC DNA]</scope>
    <source>
        <tissue evidence="2">Leaf</tissue>
    </source>
</reference>
<feature type="signal peptide" evidence="1">
    <location>
        <begin position="1"/>
        <end position="28"/>
    </location>
</feature>
<dbReference type="Proteomes" id="UP001408789">
    <property type="component" value="Unassembled WGS sequence"/>
</dbReference>
<keyword evidence="3" id="KW-1185">Reference proteome</keyword>
<protein>
    <recommendedName>
        <fullName evidence="4">Transmembrane protein</fullName>
    </recommendedName>
</protein>
<evidence type="ECO:0000313" key="2">
    <source>
        <dbReference type="EMBL" id="KAK9055960.1"/>
    </source>
</evidence>
<proteinExistence type="predicted"/>
<feature type="chain" id="PRO_5043014041" description="Transmembrane protein" evidence="1">
    <location>
        <begin position="29"/>
        <end position="139"/>
    </location>
</feature>
<accession>A0AAP0CG06</accession>
<name>A0AAP0CG06_9ASTR</name>
<evidence type="ECO:0000256" key="1">
    <source>
        <dbReference type="SAM" id="SignalP"/>
    </source>
</evidence>
<evidence type="ECO:0008006" key="4">
    <source>
        <dbReference type="Google" id="ProtNLM"/>
    </source>
</evidence>